<evidence type="ECO:0000256" key="4">
    <source>
        <dbReference type="ARBA" id="ARBA00022617"/>
    </source>
</evidence>
<sequence>MATTAPRGGRPAAALLVLLAVCCTSESARVGYESLSLPRVKPADLNASAAFGRDTVARLARLESSLEGAGVHMRLGTSIHGQFIESMPEQRALEQGREALAAVKAALYLSQHHCQRYGVDQLKCARWLSSQKLGSTPLGAACSEARAPPDAHCPEQAKYRSLDGSCNHVDRTAWTWGQAFSSYRRLLFPEYQDGIHLPRGPKKGIALPSARQVSVAIARDRDLPDRSLTLAMMQWTQFVEHDLSHTPTSKMMNTGTPLTCCRPDSTPLQPRHAHPLCQPIVIPQQDPFYAPHRARCMSYIRSLHAFRPDCSFGPAEQMNQASHFLDGSQLYGTSVRRDRSLRLFARGKLLLANQNGHGRPYLPPADEPRDRCQVSSASAACYKSGDVRANTHPHLTAMHTLWAREHNRVAEELSELNPQWDDETVFQEARRVVIAEMQHITYDQWMPSLLGARFAQKVGLMAGSGALLNSFRESEDPSVSNAFATAGLKFGLSMMQGRIQLYDEKRHANASLLLRDHFNKPNVLESTAALDGLVRGLATQSSQQVDVFLVEDLTNMMFRDSSDRGVDALSLAIQRGRDHGLPGYNQYRKLCGLPAAASFDEFADVMPRQTAQRLSTVYAHPDDVDVLVGGMAELPWDGALVGPTLRYIISEQLLRTRRADRYFYDNADQPYPFSPEQLREIRKASLARIFCDDANEVATMQPQAFAVPSPGNRLTSCANEDAIPRVDLTVWRENTV</sequence>
<dbReference type="GO" id="GO:0005576">
    <property type="term" value="C:extracellular region"/>
    <property type="evidence" value="ECO:0007669"/>
    <property type="project" value="UniProtKB-SubCell"/>
</dbReference>
<dbReference type="AlphaFoldDB" id="A0A6P8ZIR3"/>
<proteinExistence type="predicted"/>
<dbReference type="SUPFAM" id="SSF48113">
    <property type="entry name" value="Heme-dependent peroxidases"/>
    <property type="match status" value="1"/>
</dbReference>
<evidence type="ECO:0000313" key="8">
    <source>
        <dbReference type="Proteomes" id="UP000515158"/>
    </source>
</evidence>
<evidence type="ECO:0000313" key="9">
    <source>
        <dbReference type="RefSeq" id="XP_034234053.1"/>
    </source>
</evidence>
<keyword evidence="3" id="KW-0575">Peroxidase</keyword>
<feature type="signal peptide" evidence="7">
    <location>
        <begin position="1"/>
        <end position="27"/>
    </location>
</feature>
<organism evidence="10">
    <name type="scientific">Thrips palmi</name>
    <name type="common">Melon thrips</name>
    <dbReference type="NCBI Taxonomy" id="161013"/>
    <lineage>
        <taxon>Eukaryota</taxon>
        <taxon>Metazoa</taxon>
        <taxon>Ecdysozoa</taxon>
        <taxon>Arthropoda</taxon>
        <taxon>Hexapoda</taxon>
        <taxon>Insecta</taxon>
        <taxon>Pterygota</taxon>
        <taxon>Neoptera</taxon>
        <taxon>Paraneoptera</taxon>
        <taxon>Thysanoptera</taxon>
        <taxon>Terebrantia</taxon>
        <taxon>Thripoidea</taxon>
        <taxon>Thripidae</taxon>
        <taxon>Thrips</taxon>
    </lineage>
</organism>
<keyword evidence="2" id="KW-0964">Secreted</keyword>
<dbReference type="InterPro" id="IPR019791">
    <property type="entry name" value="Haem_peroxidase_animal"/>
</dbReference>
<reference evidence="9 10" key="1">
    <citation type="submission" date="2025-04" db="UniProtKB">
        <authorList>
            <consortium name="RefSeq"/>
        </authorList>
    </citation>
    <scope>IDENTIFICATION</scope>
    <source>
        <tissue evidence="9 10">Total insect</tissue>
    </source>
</reference>
<keyword evidence="8" id="KW-1185">Reference proteome</keyword>
<keyword evidence="3" id="KW-0560">Oxidoreductase</keyword>
<evidence type="ECO:0000256" key="2">
    <source>
        <dbReference type="ARBA" id="ARBA00022525"/>
    </source>
</evidence>
<dbReference type="GO" id="GO:0004601">
    <property type="term" value="F:peroxidase activity"/>
    <property type="evidence" value="ECO:0007669"/>
    <property type="project" value="UniProtKB-KW"/>
</dbReference>
<dbReference type="Proteomes" id="UP000515158">
    <property type="component" value="Unplaced"/>
</dbReference>
<dbReference type="GeneID" id="117641060"/>
<evidence type="ECO:0000256" key="1">
    <source>
        <dbReference type="ARBA" id="ARBA00004613"/>
    </source>
</evidence>
<name>A0A6P8ZIR3_THRPL</name>
<accession>A0A6P8ZIR3</accession>
<evidence type="ECO:0000256" key="5">
    <source>
        <dbReference type="ARBA" id="ARBA00022729"/>
    </source>
</evidence>
<evidence type="ECO:0000313" key="10">
    <source>
        <dbReference type="RefSeq" id="XP_034234054.1"/>
    </source>
</evidence>
<dbReference type="RefSeq" id="XP_034234053.1">
    <property type="nucleotide sequence ID" value="XM_034378162.1"/>
</dbReference>
<dbReference type="GO" id="GO:0022412">
    <property type="term" value="P:cellular process involved in reproduction in multicellular organism"/>
    <property type="evidence" value="ECO:0007669"/>
    <property type="project" value="UniProtKB-ARBA"/>
</dbReference>
<dbReference type="PANTHER" id="PTHR11475">
    <property type="entry name" value="OXIDASE/PEROXIDASE"/>
    <property type="match status" value="1"/>
</dbReference>
<evidence type="ECO:0000256" key="3">
    <source>
        <dbReference type="ARBA" id="ARBA00022559"/>
    </source>
</evidence>
<dbReference type="OrthoDB" id="823504at2759"/>
<comment type="subcellular location">
    <subcellularLocation>
        <location evidence="1">Secreted</location>
    </subcellularLocation>
</comment>
<dbReference type="CDD" id="cd09823">
    <property type="entry name" value="peroxinectin_like"/>
    <property type="match status" value="1"/>
</dbReference>
<evidence type="ECO:0000256" key="6">
    <source>
        <dbReference type="ARBA" id="ARBA00023004"/>
    </source>
</evidence>
<dbReference type="InterPro" id="IPR037120">
    <property type="entry name" value="Haem_peroxidase_sf_animal"/>
</dbReference>
<keyword evidence="4" id="KW-0349">Heme</keyword>
<dbReference type="GO" id="GO:0020037">
    <property type="term" value="F:heme binding"/>
    <property type="evidence" value="ECO:0007669"/>
    <property type="project" value="InterPro"/>
</dbReference>
<dbReference type="InterPro" id="IPR010255">
    <property type="entry name" value="Haem_peroxidase_sf"/>
</dbReference>
<dbReference type="Pfam" id="PF03098">
    <property type="entry name" value="An_peroxidase"/>
    <property type="match status" value="1"/>
</dbReference>
<dbReference type="RefSeq" id="XP_034234054.1">
    <property type="nucleotide sequence ID" value="XM_034378163.1"/>
</dbReference>
<dbReference type="PRINTS" id="PR00457">
    <property type="entry name" value="ANPEROXIDASE"/>
</dbReference>
<dbReference type="PROSITE" id="PS50292">
    <property type="entry name" value="PEROXIDASE_3"/>
    <property type="match status" value="1"/>
</dbReference>
<feature type="chain" id="PRO_5044654891" evidence="7">
    <location>
        <begin position="28"/>
        <end position="736"/>
    </location>
</feature>
<dbReference type="Gene3D" id="1.10.640.10">
    <property type="entry name" value="Haem peroxidase domain superfamily, animal type"/>
    <property type="match status" value="1"/>
</dbReference>
<protein>
    <submittedName>
        <fullName evidence="9 10">Peroxidase-like</fullName>
    </submittedName>
</protein>
<keyword evidence="5 7" id="KW-0732">Signal</keyword>
<dbReference type="PANTHER" id="PTHR11475:SF125">
    <property type="entry name" value="GH11385P"/>
    <property type="match status" value="1"/>
</dbReference>
<gene>
    <name evidence="9 10" type="primary">LOC117641060</name>
</gene>
<dbReference type="FunFam" id="1.10.640.10:FF:000003">
    <property type="entry name" value="chorion peroxidase"/>
    <property type="match status" value="1"/>
</dbReference>
<dbReference type="GO" id="GO:0006979">
    <property type="term" value="P:response to oxidative stress"/>
    <property type="evidence" value="ECO:0007669"/>
    <property type="project" value="InterPro"/>
</dbReference>
<evidence type="ECO:0000256" key="7">
    <source>
        <dbReference type="SAM" id="SignalP"/>
    </source>
</evidence>
<keyword evidence="6" id="KW-0408">Iron</keyword>
<dbReference type="KEGG" id="tpal:117641060"/>
<keyword evidence="4" id="KW-0479">Metal-binding</keyword>